<dbReference type="AlphaFoldDB" id="A0A2I0AH63"/>
<reference evidence="2 3" key="1">
    <citation type="journal article" date="2017" name="Nature">
        <title>The Apostasia genome and the evolution of orchids.</title>
        <authorList>
            <person name="Zhang G.Q."/>
            <person name="Liu K.W."/>
            <person name="Li Z."/>
            <person name="Lohaus R."/>
            <person name="Hsiao Y.Y."/>
            <person name="Niu S.C."/>
            <person name="Wang J.Y."/>
            <person name="Lin Y.C."/>
            <person name="Xu Q."/>
            <person name="Chen L.J."/>
            <person name="Yoshida K."/>
            <person name="Fujiwara S."/>
            <person name="Wang Z.W."/>
            <person name="Zhang Y.Q."/>
            <person name="Mitsuda N."/>
            <person name="Wang M."/>
            <person name="Liu G.H."/>
            <person name="Pecoraro L."/>
            <person name="Huang H.X."/>
            <person name="Xiao X.J."/>
            <person name="Lin M."/>
            <person name="Wu X.Y."/>
            <person name="Wu W.L."/>
            <person name="Chen Y.Y."/>
            <person name="Chang S.B."/>
            <person name="Sakamoto S."/>
            <person name="Ohme-Takagi M."/>
            <person name="Yagi M."/>
            <person name="Zeng S.J."/>
            <person name="Shen C.Y."/>
            <person name="Yeh C.M."/>
            <person name="Luo Y.B."/>
            <person name="Tsai W.C."/>
            <person name="Van de Peer Y."/>
            <person name="Liu Z.J."/>
        </authorList>
    </citation>
    <scope>NUCLEOTIDE SEQUENCE [LARGE SCALE GENOMIC DNA]</scope>
    <source>
        <strain evidence="3">cv. Shenzhen</strain>
        <tissue evidence="2">Stem</tissue>
    </source>
</reference>
<feature type="coiled-coil region" evidence="1">
    <location>
        <begin position="197"/>
        <end position="224"/>
    </location>
</feature>
<keyword evidence="3" id="KW-1185">Reference proteome</keyword>
<dbReference type="EMBL" id="KZ451982">
    <property type="protein sequence ID" value="PKA54909.1"/>
    <property type="molecule type" value="Genomic_DNA"/>
</dbReference>
<name>A0A2I0AH63_9ASPA</name>
<evidence type="ECO:0000256" key="1">
    <source>
        <dbReference type="SAM" id="Coils"/>
    </source>
</evidence>
<dbReference type="Proteomes" id="UP000236161">
    <property type="component" value="Unassembled WGS sequence"/>
</dbReference>
<protein>
    <submittedName>
        <fullName evidence="2">Uncharacterized protein</fullName>
    </submittedName>
</protein>
<evidence type="ECO:0000313" key="3">
    <source>
        <dbReference type="Proteomes" id="UP000236161"/>
    </source>
</evidence>
<gene>
    <name evidence="2" type="ORF">AXF42_Ash000745</name>
</gene>
<proteinExistence type="predicted"/>
<evidence type="ECO:0000313" key="2">
    <source>
        <dbReference type="EMBL" id="PKA54909.1"/>
    </source>
</evidence>
<sequence length="306" mass="35403">MVALLLRSLEPSEAEKAIADQEWKCARYEGDLAAATLEIEVLKKEKTTLEARAKELVPVLLRGLSLVGFIQSRRWRTLSCWQTMKCCPPGTLRWCRPQLLLSWRLLVRSRRTVDLQPKSDLLWRLRPVRTPGIGSGGLTAQTFVRNTYRPLHQIEGRSASGEQMAALEWKVDEALTLLQRLEPSEAEKATVDLESKCARYEGNLEAVTLKIEVLKKDKIALEARVEELVPVLLRGLSLVGFVQSRWWRTPSRWRITKRRPRGILRWCSPRLLLPWRLLVCPRRTVDRQPRYNFLRCLRPVQTPLRG</sequence>
<accession>A0A2I0AH63</accession>
<organism evidence="2 3">
    <name type="scientific">Apostasia shenzhenica</name>
    <dbReference type="NCBI Taxonomy" id="1088818"/>
    <lineage>
        <taxon>Eukaryota</taxon>
        <taxon>Viridiplantae</taxon>
        <taxon>Streptophyta</taxon>
        <taxon>Embryophyta</taxon>
        <taxon>Tracheophyta</taxon>
        <taxon>Spermatophyta</taxon>
        <taxon>Magnoliopsida</taxon>
        <taxon>Liliopsida</taxon>
        <taxon>Asparagales</taxon>
        <taxon>Orchidaceae</taxon>
        <taxon>Apostasioideae</taxon>
        <taxon>Apostasia</taxon>
    </lineage>
</organism>
<feature type="coiled-coil region" evidence="1">
    <location>
        <begin position="25"/>
        <end position="52"/>
    </location>
</feature>
<keyword evidence="1" id="KW-0175">Coiled coil</keyword>